<keyword evidence="1 2" id="KW-0694">RNA-binding</keyword>
<dbReference type="InterPro" id="IPR045180">
    <property type="entry name" value="La_dom_prot"/>
</dbReference>
<reference evidence="5" key="1">
    <citation type="submission" date="2019-05" db="EMBL/GenBank/DDBJ databases">
        <title>Annotation for the trematode Fasciolopsis buski.</title>
        <authorList>
            <person name="Choi Y.-J."/>
        </authorList>
    </citation>
    <scope>NUCLEOTIDE SEQUENCE</scope>
    <source>
        <strain evidence="5">HT</strain>
        <tissue evidence="5">Whole worm</tissue>
    </source>
</reference>
<dbReference type="PANTHER" id="PTHR22792">
    <property type="entry name" value="LUPUS LA PROTEIN-RELATED"/>
    <property type="match status" value="1"/>
</dbReference>
<dbReference type="InterPro" id="IPR036388">
    <property type="entry name" value="WH-like_DNA-bd_sf"/>
</dbReference>
<dbReference type="InterPro" id="IPR006630">
    <property type="entry name" value="La_HTH"/>
</dbReference>
<evidence type="ECO:0000256" key="3">
    <source>
        <dbReference type="SAM" id="MobiDB-lite"/>
    </source>
</evidence>
<dbReference type="CDD" id="cd07323">
    <property type="entry name" value="LAM"/>
    <property type="match status" value="1"/>
</dbReference>
<dbReference type="SUPFAM" id="SSF46785">
    <property type="entry name" value="Winged helix' DNA-binding domain"/>
    <property type="match status" value="1"/>
</dbReference>
<organism evidence="5 6">
    <name type="scientific">Fasciolopsis buskii</name>
    <dbReference type="NCBI Taxonomy" id="27845"/>
    <lineage>
        <taxon>Eukaryota</taxon>
        <taxon>Metazoa</taxon>
        <taxon>Spiralia</taxon>
        <taxon>Lophotrochozoa</taxon>
        <taxon>Platyhelminthes</taxon>
        <taxon>Trematoda</taxon>
        <taxon>Digenea</taxon>
        <taxon>Plagiorchiida</taxon>
        <taxon>Echinostomata</taxon>
        <taxon>Echinostomatoidea</taxon>
        <taxon>Fasciolidae</taxon>
        <taxon>Fasciolopsis</taxon>
    </lineage>
</organism>
<dbReference type="Gene3D" id="1.10.10.10">
    <property type="entry name" value="Winged helix-like DNA-binding domain superfamily/Winged helix DNA-binding domain"/>
    <property type="match status" value="1"/>
</dbReference>
<evidence type="ECO:0000256" key="1">
    <source>
        <dbReference type="ARBA" id="ARBA00022884"/>
    </source>
</evidence>
<evidence type="ECO:0000313" key="5">
    <source>
        <dbReference type="EMBL" id="KAA0197053.1"/>
    </source>
</evidence>
<dbReference type="Proteomes" id="UP000728185">
    <property type="component" value="Unassembled WGS sequence"/>
</dbReference>
<evidence type="ECO:0000256" key="2">
    <source>
        <dbReference type="PROSITE-ProRule" id="PRU00332"/>
    </source>
</evidence>
<evidence type="ECO:0000259" key="4">
    <source>
        <dbReference type="PROSITE" id="PS50961"/>
    </source>
</evidence>
<name>A0A8E0S245_9TREM</name>
<dbReference type="EMBL" id="LUCM01002654">
    <property type="protein sequence ID" value="KAA0197053.1"/>
    <property type="molecule type" value="Genomic_DNA"/>
</dbReference>
<accession>A0A8E0S245</accession>
<protein>
    <submittedName>
        <fullName evidence="5">La protein 1</fullName>
    </submittedName>
</protein>
<sequence length="254" mass="29257">MDDEWPELNKTNISETKSTRKTVGRYRARHKWEELPVELSFSRRNKPASEDVENITSTKPQSDCVPTAKMGISPNHQIRTAKSHSSDDRENYLPQPSPRYCCFIKPGFAGFEIPLTIPRPGFNPGVLSHYRHYGFQIQPCDCNSSDCGTCLAEQLARIRYQVEYYFGDKNFIRDRYLQEQMTVDRYVPITVILEFPRMKQLGASADLVVQVRSNNWSYPQACCTSSIVELDISRGLIRRRNPLLLHNSLFGESK</sequence>
<feature type="region of interest" description="Disordered" evidence="3">
    <location>
        <begin position="43"/>
        <end position="92"/>
    </location>
</feature>
<feature type="domain" description="HTH La-type RNA-binding" evidence="4">
    <location>
        <begin position="148"/>
        <end position="247"/>
    </location>
</feature>
<evidence type="ECO:0000313" key="6">
    <source>
        <dbReference type="Proteomes" id="UP000728185"/>
    </source>
</evidence>
<dbReference type="InterPro" id="IPR036390">
    <property type="entry name" value="WH_DNA-bd_sf"/>
</dbReference>
<dbReference type="OrthoDB" id="439993at2759"/>
<dbReference type="PROSITE" id="PS50961">
    <property type="entry name" value="HTH_LA"/>
    <property type="match status" value="1"/>
</dbReference>
<dbReference type="GO" id="GO:0003723">
    <property type="term" value="F:RNA binding"/>
    <property type="evidence" value="ECO:0007669"/>
    <property type="project" value="UniProtKB-UniRule"/>
</dbReference>
<dbReference type="Pfam" id="PF05383">
    <property type="entry name" value="La"/>
    <property type="match status" value="1"/>
</dbReference>
<keyword evidence="6" id="KW-1185">Reference proteome</keyword>
<dbReference type="SMART" id="SM00715">
    <property type="entry name" value="LA"/>
    <property type="match status" value="1"/>
</dbReference>
<dbReference type="AlphaFoldDB" id="A0A8E0S245"/>
<gene>
    <name evidence="5" type="ORF">FBUS_04977</name>
</gene>
<comment type="caution">
    <text evidence="5">The sequence shown here is derived from an EMBL/GenBank/DDBJ whole genome shotgun (WGS) entry which is preliminary data.</text>
</comment>
<feature type="region of interest" description="Disordered" evidence="3">
    <location>
        <begin position="1"/>
        <end position="25"/>
    </location>
</feature>
<proteinExistence type="predicted"/>